<feature type="non-terminal residue" evidence="1">
    <location>
        <position position="53"/>
    </location>
</feature>
<dbReference type="GO" id="GO:0016874">
    <property type="term" value="F:ligase activity"/>
    <property type="evidence" value="ECO:0007669"/>
    <property type="project" value="UniProtKB-KW"/>
</dbReference>
<name>A0A7T8GPI7_CALRO</name>
<dbReference type="EMBL" id="CP045907">
    <property type="protein sequence ID" value="QQP35392.1"/>
    <property type="molecule type" value="Genomic_DNA"/>
</dbReference>
<feature type="non-terminal residue" evidence="1">
    <location>
        <position position="1"/>
    </location>
</feature>
<evidence type="ECO:0000313" key="1">
    <source>
        <dbReference type="EMBL" id="QQP35392.1"/>
    </source>
</evidence>
<keyword evidence="1" id="KW-0436">Ligase</keyword>
<proteinExistence type="predicted"/>
<gene>
    <name evidence="1" type="ORF">FKW44_023599</name>
</gene>
<protein>
    <submittedName>
        <fullName evidence="1">Valine-tRNA ligase-like protein</fullName>
    </submittedName>
</protein>
<sequence>EMISNIESGVNSTHISRSEADKAIKGLKKDFPKGIPLIGTDGLRFGLLSYDVQ</sequence>
<evidence type="ECO:0000313" key="2">
    <source>
        <dbReference type="Proteomes" id="UP000595437"/>
    </source>
</evidence>
<reference evidence="2" key="1">
    <citation type="submission" date="2021-01" db="EMBL/GenBank/DDBJ databases">
        <title>Caligus Genome Assembly.</title>
        <authorList>
            <person name="Gallardo-Escarate C."/>
        </authorList>
    </citation>
    <scope>NUCLEOTIDE SEQUENCE [LARGE SCALE GENOMIC DNA]</scope>
</reference>
<dbReference type="Proteomes" id="UP000595437">
    <property type="component" value="Chromosome 18"/>
</dbReference>
<organism evidence="1 2">
    <name type="scientific">Caligus rogercresseyi</name>
    <name type="common">Sea louse</name>
    <dbReference type="NCBI Taxonomy" id="217165"/>
    <lineage>
        <taxon>Eukaryota</taxon>
        <taxon>Metazoa</taxon>
        <taxon>Ecdysozoa</taxon>
        <taxon>Arthropoda</taxon>
        <taxon>Crustacea</taxon>
        <taxon>Multicrustacea</taxon>
        <taxon>Hexanauplia</taxon>
        <taxon>Copepoda</taxon>
        <taxon>Siphonostomatoida</taxon>
        <taxon>Caligidae</taxon>
        <taxon>Caligus</taxon>
    </lineage>
</organism>
<keyword evidence="2" id="KW-1185">Reference proteome</keyword>
<dbReference type="AlphaFoldDB" id="A0A7T8GPI7"/>
<accession>A0A7T8GPI7</accession>